<dbReference type="EMBL" id="AAWS01000028">
    <property type="protein sequence ID" value="EAY26958.1"/>
    <property type="molecule type" value="Genomic_DNA"/>
</dbReference>
<dbReference type="PANTHER" id="PTHR30383:SF24">
    <property type="entry name" value="THIOESTERASE 1_PROTEASE 1_LYSOPHOSPHOLIPASE L1"/>
    <property type="match status" value="1"/>
</dbReference>
<dbReference type="GO" id="GO:0004622">
    <property type="term" value="F:phosphatidylcholine lysophospholipase activity"/>
    <property type="evidence" value="ECO:0007669"/>
    <property type="project" value="TreeGrafter"/>
</dbReference>
<evidence type="ECO:0000313" key="3">
    <source>
        <dbReference type="Proteomes" id="UP000004095"/>
    </source>
</evidence>
<comment type="caution">
    <text evidence="2">The sequence shown here is derived from an EMBL/GenBank/DDBJ whole genome shotgun (WGS) entry which is preliminary data.</text>
</comment>
<dbReference type="Pfam" id="PF13472">
    <property type="entry name" value="Lipase_GDSL_2"/>
    <property type="match status" value="1"/>
</dbReference>
<dbReference type="RefSeq" id="WP_004156542.1">
    <property type="nucleotide sequence ID" value="NZ_AAWS01000028.1"/>
</dbReference>
<dbReference type="AlphaFoldDB" id="A1ZRQ3"/>
<feature type="domain" description="SGNH hydrolase-type esterase" evidence="1">
    <location>
        <begin position="52"/>
        <end position="217"/>
    </location>
</feature>
<dbReference type="InterPro" id="IPR036514">
    <property type="entry name" value="SGNH_hydro_sf"/>
</dbReference>
<dbReference type="Proteomes" id="UP000004095">
    <property type="component" value="Unassembled WGS sequence"/>
</dbReference>
<dbReference type="InterPro" id="IPR051532">
    <property type="entry name" value="Ester_Hydrolysis_Enzymes"/>
</dbReference>
<dbReference type="SUPFAM" id="SSF52266">
    <property type="entry name" value="SGNH hydrolase"/>
    <property type="match status" value="1"/>
</dbReference>
<dbReference type="Gene3D" id="3.40.50.1110">
    <property type="entry name" value="SGNH hydrolase"/>
    <property type="match status" value="1"/>
</dbReference>
<accession>A1ZRQ3</accession>
<gene>
    <name evidence="2" type="ORF">M23134_03610</name>
</gene>
<dbReference type="PANTHER" id="PTHR30383">
    <property type="entry name" value="THIOESTERASE 1/PROTEASE 1/LYSOPHOSPHOLIPASE L1"/>
    <property type="match status" value="1"/>
</dbReference>
<dbReference type="InterPro" id="IPR013830">
    <property type="entry name" value="SGNH_hydro"/>
</dbReference>
<reference evidence="2 3" key="1">
    <citation type="submission" date="2007-01" db="EMBL/GenBank/DDBJ databases">
        <authorList>
            <person name="Haygood M."/>
            <person name="Podell S."/>
            <person name="Anderson C."/>
            <person name="Hopkinson B."/>
            <person name="Roe K."/>
            <person name="Barbeau K."/>
            <person name="Gaasterland T."/>
            <person name="Ferriera S."/>
            <person name="Johnson J."/>
            <person name="Kravitz S."/>
            <person name="Beeson K."/>
            <person name="Sutton G."/>
            <person name="Rogers Y.-H."/>
            <person name="Friedman R."/>
            <person name="Frazier M."/>
            <person name="Venter J.C."/>
        </authorList>
    </citation>
    <scope>NUCLEOTIDE SEQUENCE [LARGE SCALE GENOMIC DNA]</scope>
    <source>
        <strain evidence="2 3">ATCC 23134</strain>
    </source>
</reference>
<organism evidence="2 3">
    <name type="scientific">Microscilla marina ATCC 23134</name>
    <dbReference type="NCBI Taxonomy" id="313606"/>
    <lineage>
        <taxon>Bacteria</taxon>
        <taxon>Pseudomonadati</taxon>
        <taxon>Bacteroidota</taxon>
        <taxon>Cytophagia</taxon>
        <taxon>Cytophagales</taxon>
        <taxon>Microscillaceae</taxon>
        <taxon>Microscilla</taxon>
    </lineage>
</organism>
<dbReference type="OrthoDB" id="9786188at2"/>
<proteinExistence type="predicted"/>
<dbReference type="eggNOG" id="COG2755">
    <property type="taxonomic scope" value="Bacteria"/>
</dbReference>
<evidence type="ECO:0000259" key="1">
    <source>
        <dbReference type="Pfam" id="PF13472"/>
    </source>
</evidence>
<name>A1ZRQ3_MICM2</name>
<keyword evidence="3" id="KW-1185">Reference proteome</keyword>
<evidence type="ECO:0000313" key="2">
    <source>
        <dbReference type="EMBL" id="EAY26958.1"/>
    </source>
</evidence>
<sequence length="231" mass="25972">MHQLSYIFLWITLTLWSCNGAAKREQQRQDSLARQDSIQKIERKKNRKTILFLGNSLAAGFGLDNPEESAYPALIQKKLDAGNHNYRVVNAGVSGETTTGGRERINFLLKQKVDILVIELGGNDGLRGVSPQVVKENLQQIIDIARKRYKKIKILLVRMEAPPNLGLDYTAGFTKAFDDLEEDNRKVVTVPFILDGIAGKPELNQSDGTHPTAEGHEMMANKIWKYLQKVL</sequence>
<protein>
    <submittedName>
        <fullName evidence="2">Acyl-CoA thioesterase</fullName>
    </submittedName>
</protein>
<dbReference type="CDD" id="cd01822">
    <property type="entry name" value="Lysophospholipase_L1_like"/>
    <property type="match status" value="1"/>
</dbReference>